<dbReference type="EMBL" id="MU266709">
    <property type="protein sequence ID" value="KAH7918978.1"/>
    <property type="molecule type" value="Genomic_DNA"/>
</dbReference>
<organism evidence="1 2">
    <name type="scientific">Leucogyrophana mollusca</name>
    <dbReference type="NCBI Taxonomy" id="85980"/>
    <lineage>
        <taxon>Eukaryota</taxon>
        <taxon>Fungi</taxon>
        <taxon>Dikarya</taxon>
        <taxon>Basidiomycota</taxon>
        <taxon>Agaricomycotina</taxon>
        <taxon>Agaricomycetes</taxon>
        <taxon>Agaricomycetidae</taxon>
        <taxon>Boletales</taxon>
        <taxon>Boletales incertae sedis</taxon>
        <taxon>Leucogyrophana</taxon>
    </lineage>
</organism>
<sequence length="587" mass="65308">MPQTDVDSPEFVDHKVKALLNKLTIEKFDSISNQIIAWVNKSEMEEDRRTLIQVTRLIIEAAACGPVWSETYARLCCKMMEQISPKVQDDSIKDADGKPIAGAQLFRKHLLNRCQDLFKLGSRGWFAKEAGAKANHHETIKAVNEKKGTYGEAKFYSNEYYFAQKARRQSLGLIKFIGELFKVRILTERITHECVKKLLGNVEYPEDEQIEGLCQLLTTAGQILDNPKARAHMDVYFTRMKELRKSPNVSPRVRLTLQDIIELRERNWVSPKEMAAPTSITASHEIAVKEYRRQSSLSHGGSWRGGDRNQELGPDGWAVAGSVPRPPPKAGDLSNFGKINKATPMTFGPSSVFAGKKNAAASKRESLSRTSSRLSQNPELAAEASGKPSRSGSRKSSVDFGQTGLPEAPPTRRKLQLLPRSKPTEESTPAASKDKPDSAADASAVPTAMSEADAKKRVDEDVKEFFAVRNLEEADVYFTNLTPEHRLRLISKLVGFALESKEADARLVGDFFSQVVGKSQVDADTFEKGFMPMASLLDEIAIDALKALEYMAIMLRGAGIDKDEERLGRITAMSMNRDKLWQLVKSS</sequence>
<accession>A0ACB8B1I2</accession>
<proteinExistence type="predicted"/>
<protein>
    <submittedName>
        <fullName evidence="1">ARM repeat-containing protein</fullName>
    </submittedName>
</protein>
<evidence type="ECO:0000313" key="1">
    <source>
        <dbReference type="EMBL" id="KAH7918978.1"/>
    </source>
</evidence>
<name>A0ACB8B1I2_9AGAM</name>
<reference evidence="1" key="1">
    <citation type="journal article" date="2021" name="New Phytol.">
        <title>Evolutionary innovations through gain and loss of genes in the ectomycorrhizal Boletales.</title>
        <authorList>
            <person name="Wu G."/>
            <person name="Miyauchi S."/>
            <person name="Morin E."/>
            <person name="Kuo A."/>
            <person name="Drula E."/>
            <person name="Varga T."/>
            <person name="Kohler A."/>
            <person name="Feng B."/>
            <person name="Cao Y."/>
            <person name="Lipzen A."/>
            <person name="Daum C."/>
            <person name="Hundley H."/>
            <person name="Pangilinan J."/>
            <person name="Johnson J."/>
            <person name="Barry K."/>
            <person name="LaButti K."/>
            <person name="Ng V."/>
            <person name="Ahrendt S."/>
            <person name="Min B."/>
            <person name="Choi I.G."/>
            <person name="Park H."/>
            <person name="Plett J.M."/>
            <person name="Magnuson J."/>
            <person name="Spatafora J.W."/>
            <person name="Nagy L.G."/>
            <person name="Henrissat B."/>
            <person name="Grigoriev I.V."/>
            <person name="Yang Z.L."/>
            <person name="Xu J."/>
            <person name="Martin F.M."/>
        </authorList>
    </citation>
    <scope>NUCLEOTIDE SEQUENCE</scope>
    <source>
        <strain evidence="1">KUC20120723A-06</strain>
    </source>
</reference>
<comment type="caution">
    <text evidence="1">The sequence shown here is derived from an EMBL/GenBank/DDBJ whole genome shotgun (WGS) entry which is preliminary data.</text>
</comment>
<evidence type="ECO:0000313" key="2">
    <source>
        <dbReference type="Proteomes" id="UP000790709"/>
    </source>
</evidence>
<keyword evidence="2" id="KW-1185">Reference proteome</keyword>
<gene>
    <name evidence="1" type="ORF">BV22DRAFT_886365</name>
</gene>
<dbReference type="Proteomes" id="UP000790709">
    <property type="component" value="Unassembled WGS sequence"/>
</dbReference>